<evidence type="ECO:0000313" key="2">
    <source>
        <dbReference type="EMBL" id="RMX45045.1"/>
    </source>
</evidence>
<evidence type="ECO:0000313" key="3">
    <source>
        <dbReference type="Proteomes" id="UP000275408"/>
    </source>
</evidence>
<feature type="region of interest" description="Disordered" evidence="1">
    <location>
        <begin position="997"/>
        <end position="1022"/>
    </location>
</feature>
<name>A0A3M6TUF5_POCDA</name>
<comment type="caution">
    <text evidence="2">The sequence shown here is derived from an EMBL/GenBank/DDBJ whole genome shotgun (WGS) entry which is preliminary data.</text>
</comment>
<protein>
    <submittedName>
        <fullName evidence="2">Uncharacterized protein</fullName>
    </submittedName>
</protein>
<feature type="region of interest" description="Disordered" evidence="1">
    <location>
        <begin position="668"/>
        <end position="709"/>
    </location>
</feature>
<feature type="compositionally biased region" description="Basic residues" evidence="1">
    <location>
        <begin position="1001"/>
        <end position="1020"/>
    </location>
</feature>
<feature type="compositionally biased region" description="Basic and acidic residues" evidence="1">
    <location>
        <begin position="39"/>
        <end position="48"/>
    </location>
</feature>
<proteinExistence type="predicted"/>
<keyword evidence="3" id="KW-1185">Reference proteome</keyword>
<feature type="region of interest" description="Disordered" evidence="1">
    <location>
        <begin position="39"/>
        <end position="68"/>
    </location>
</feature>
<dbReference type="OrthoDB" id="5990571at2759"/>
<dbReference type="Proteomes" id="UP000275408">
    <property type="component" value="Unassembled WGS sequence"/>
</dbReference>
<accession>A0A3M6TUF5</accession>
<reference evidence="2 3" key="1">
    <citation type="journal article" date="2018" name="Sci. Rep.">
        <title>Comparative analysis of the Pocillopora damicornis genome highlights role of immune system in coral evolution.</title>
        <authorList>
            <person name="Cunning R."/>
            <person name="Bay R.A."/>
            <person name="Gillette P."/>
            <person name="Baker A.C."/>
            <person name="Traylor-Knowles N."/>
        </authorList>
    </citation>
    <scope>NUCLEOTIDE SEQUENCE [LARGE SCALE GENOMIC DNA]</scope>
    <source>
        <strain evidence="2">RSMAS</strain>
        <tissue evidence="2">Whole animal</tissue>
    </source>
</reference>
<dbReference type="EMBL" id="RCHS01002905">
    <property type="protein sequence ID" value="RMX45045.1"/>
    <property type="molecule type" value="Genomic_DNA"/>
</dbReference>
<feature type="compositionally biased region" description="Polar residues" evidence="1">
    <location>
        <begin position="672"/>
        <end position="695"/>
    </location>
</feature>
<evidence type="ECO:0000256" key="1">
    <source>
        <dbReference type="SAM" id="MobiDB-lite"/>
    </source>
</evidence>
<organism evidence="2 3">
    <name type="scientific">Pocillopora damicornis</name>
    <name type="common">Cauliflower coral</name>
    <name type="synonym">Millepora damicornis</name>
    <dbReference type="NCBI Taxonomy" id="46731"/>
    <lineage>
        <taxon>Eukaryota</taxon>
        <taxon>Metazoa</taxon>
        <taxon>Cnidaria</taxon>
        <taxon>Anthozoa</taxon>
        <taxon>Hexacorallia</taxon>
        <taxon>Scleractinia</taxon>
        <taxon>Astrocoeniina</taxon>
        <taxon>Pocilloporidae</taxon>
        <taxon>Pocillopora</taxon>
    </lineage>
</organism>
<feature type="compositionally biased region" description="Basic and acidic residues" evidence="1">
    <location>
        <begin position="557"/>
        <end position="569"/>
    </location>
</feature>
<feature type="compositionally biased region" description="Basic and acidic residues" evidence="1">
    <location>
        <begin position="578"/>
        <end position="590"/>
    </location>
</feature>
<feature type="region of interest" description="Disordered" evidence="1">
    <location>
        <begin position="611"/>
        <end position="653"/>
    </location>
</feature>
<sequence length="1293" mass="141370">MTDLAPKVLLFIAFLYVYIGGIRGRPNILEDTARGENQKTFEESDLLKRSKAKSGGQGKDHKEIKGKKKQVIDAYHLGPYHHGNPWGTVSQWPGFHWGGNPSRHAGWTGYPSLGGWHKSHISKKSPKKAAQKASLKRRMLPTFAFPAYGYAYPSLGFAAVPFTPSPIPWGHAHYRTKVPEKSSIGHTRSSVKHTEANKRWWPGYMGGWGGWGLGNEGYPGWGALGDWGRGYDFGGFGHGWGMLGTGLSYHPFLRAEIPRKQSKKDKAEKRWWPGYMGGWGGWGLGNSGYPGWGPLGGFWGHGWGPYAYGHGYGLGIGRGHAFRSDLPSRDDKEEQSPKRQLIHEPFAGTDFPWSGYGPFADYQYPYFGHSQYIPYPFAPYGDSIPFYGFGPSPVLGYGFPGDHGFFKSEIPEGKSKKMQKELKKEEKATGRHFVNNFHPGRMGWGGALYSGNGYHAAFPLLGAHTYGLYGAGFYGPYGPPYGAFGPYSRSGIPGSSKENPQSRQVINYNPGCCGWGGCVYPGCGYIGGWTWPLPCHFRHCGCGCPCWTRSKAPRKQSLKEEKGKSRQDIESPVEEESENGKEDPRTRPHLEGADLLNSEMQSLAMGFPGIEKLQTPMGSSSNPGVQGFNDQEIDANGEHSSPEPAEASESMAGMNPFEGANALRAAAMGSMGEQQDGQQQTAEDLMSTFSTSPSNEGEAPVEAFGETGNPNMYPTEAEEQATEAASRRADIPGEMEKELIKKQAVAYPYHYLYPGFTMAHGVNPYYHYTPLNYPQHVMAYPSTYPLANTYAPIYPAAHAGLIPQAQELPLHDRPSHSIHVGAPNVNVDVHTTREHVAPSPEKVKSGKLKQLFGEFSTKLKLKSRHHQSSHGKKVMKRQISPLLSPIMSRPMGLSPLRSSTKITLKYPVSNPQPGLTGARMFPSLQPAQPFDIRAMSRSGLPAMSSPAMGMSPLGFSASRAPQMRSALTPSQMAFSRQLSSVTGISIPIAAQPGMGIVGMASRKKRSPSKKPSKKKDKTTKRQFLAAMPQTLSSGGLPWLSSPESPFSGAAFPSLPFAQPQQPLSFKQPMMPAIRSRMAPTGLTALRMAGLQANRMPMMLSPFSGFPSPQNNPFFKVPQFQSANFFSGSPNGPWAPSAPMREPMSEMPNAPMREPISETPGFSQLAERRPEPMIPETQQMNGEQFAGFNPSSFGLSEPQPPAMFSQEGPGSEGPQLPMVPQKEMASFFQVPGEGAMTESPTTKRISKENLPNLGDKLLYKQINQRGHIISRKLIVAAVGSKDQRDGDPVITFCG</sequence>
<feature type="region of interest" description="Disordered" evidence="1">
    <location>
        <begin position="555"/>
        <end position="590"/>
    </location>
</feature>
<gene>
    <name evidence="2" type="ORF">pdam_00011493</name>
</gene>